<accession>A0AAN7ZQV9</accession>
<dbReference type="InterPro" id="IPR011051">
    <property type="entry name" value="RmlC_Cupin_sf"/>
</dbReference>
<dbReference type="Pfam" id="PF00190">
    <property type="entry name" value="Cupin_1"/>
    <property type="match status" value="1"/>
</dbReference>
<dbReference type="GO" id="GO:0030145">
    <property type="term" value="F:manganese ion binding"/>
    <property type="evidence" value="ECO:0007669"/>
    <property type="project" value="InterPro"/>
</dbReference>
<feature type="region of interest" description="Disordered" evidence="6">
    <location>
        <begin position="229"/>
        <end position="254"/>
    </location>
</feature>
<evidence type="ECO:0000256" key="2">
    <source>
        <dbReference type="ARBA" id="ARBA00007456"/>
    </source>
</evidence>
<organism evidence="8 9">
    <name type="scientific">Elasticomyces elasticus</name>
    <dbReference type="NCBI Taxonomy" id="574655"/>
    <lineage>
        <taxon>Eukaryota</taxon>
        <taxon>Fungi</taxon>
        <taxon>Dikarya</taxon>
        <taxon>Ascomycota</taxon>
        <taxon>Pezizomycotina</taxon>
        <taxon>Dothideomycetes</taxon>
        <taxon>Dothideomycetidae</taxon>
        <taxon>Mycosphaerellales</taxon>
        <taxon>Teratosphaeriaceae</taxon>
        <taxon>Elasticomyces</taxon>
    </lineage>
</organism>
<dbReference type="Proteomes" id="UP001310594">
    <property type="component" value="Unassembled WGS sequence"/>
</dbReference>
<keyword evidence="5" id="KW-0464">Manganese</keyword>
<evidence type="ECO:0000256" key="1">
    <source>
        <dbReference type="ARBA" id="ARBA00004613"/>
    </source>
</evidence>
<evidence type="ECO:0000256" key="4">
    <source>
        <dbReference type="ARBA" id="ARBA00022723"/>
    </source>
</evidence>
<feature type="compositionally biased region" description="Gly residues" evidence="6">
    <location>
        <begin position="245"/>
        <end position="254"/>
    </location>
</feature>
<sequence>MATRDTNSSANNQDLINSLVLAATAADRINLLTASDFVYDFNEPPPGDSVTTGLGGHTVKADRKLFPALIGTGVSMTLGFLGPCGFNTPHVHPRSSQINVVVEGQLKTQFVAENGVQPIFNTLNKFQMTVFPQGSLHTEFTPTMRALLTKAQWNPTCDPAVFVAGFASEDPGVEQAAQSLFELDEQVVQADLGVDTLNGESIEDFKNKLPANVALFVEQCLKTCNIDQDATPNQGTAPGAPSSAGGRGSSHGRP</sequence>
<evidence type="ECO:0000313" key="8">
    <source>
        <dbReference type="EMBL" id="KAK5691414.1"/>
    </source>
</evidence>
<evidence type="ECO:0000256" key="5">
    <source>
        <dbReference type="ARBA" id="ARBA00023211"/>
    </source>
</evidence>
<evidence type="ECO:0000256" key="6">
    <source>
        <dbReference type="SAM" id="MobiDB-lite"/>
    </source>
</evidence>
<dbReference type="SUPFAM" id="SSF51182">
    <property type="entry name" value="RmlC-like cupins"/>
    <property type="match status" value="1"/>
</dbReference>
<dbReference type="EMBL" id="JAVRQU010000021">
    <property type="protein sequence ID" value="KAK5691414.1"/>
    <property type="molecule type" value="Genomic_DNA"/>
</dbReference>
<dbReference type="PRINTS" id="PR00325">
    <property type="entry name" value="GERMIN"/>
</dbReference>
<feature type="domain" description="Cupin type-1" evidence="7">
    <location>
        <begin position="39"/>
        <end position="203"/>
    </location>
</feature>
<dbReference type="InterPro" id="IPR001929">
    <property type="entry name" value="Germin"/>
</dbReference>
<dbReference type="GO" id="GO:0005576">
    <property type="term" value="C:extracellular region"/>
    <property type="evidence" value="ECO:0007669"/>
    <property type="project" value="UniProtKB-SubCell"/>
</dbReference>
<gene>
    <name evidence="8" type="ORF">LTR97_011407</name>
</gene>
<dbReference type="InterPro" id="IPR006045">
    <property type="entry name" value="Cupin_1"/>
</dbReference>
<keyword evidence="3" id="KW-0964">Secreted</keyword>
<dbReference type="CDD" id="cd02241">
    <property type="entry name" value="cupin_OxOx"/>
    <property type="match status" value="1"/>
</dbReference>
<comment type="caution">
    <text evidence="8">The sequence shown here is derived from an EMBL/GenBank/DDBJ whole genome shotgun (WGS) entry which is preliminary data.</text>
</comment>
<reference evidence="8" key="1">
    <citation type="submission" date="2023-08" db="EMBL/GenBank/DDBJ databases">
        <title>Black Yeasts Isolated from many extreme environments.</title>
        <authorList>
            <person name="Coleine C."/>
            <person name="Stajich J.E."/>
            <person name="Selbmann L."/>
        </authorList>
    </citation>
    <scope>NUCLEOTIDE SEQUENCE</scope>
    <source>
        <strain evidence="8">CCFEE 5810</strain>
    </source>
</reference>
<evidence type="ECO:0000313" key="9">
    <source>
        <dbReference type="Proteomes" id="UP001310594"/>
    </source>
</evidence>
<dbReference type="AlphaFoldDB" id="A0AAN7ZQV9"/>
<comment type="similarity">
    <text evidence="2">Belongs to the germin family.</text>
</comment>
<dbReference type="Gene3D" id="2.60.120.10">
    <property type="entry name" value="Jelly Rolls"/>
    <property type="match status" value="1"/>
</dbReference>
<name>A0AAN7ZQV9_9PEZI</name>
<dbReference type="PANTHER" id="PTHR31238">
    <property type="entry name" value="GERMIN-LIKE PROTEIN SUBFAMILY 3 MEMBER 3"/>
    <property type="match status" value="1"/>
</dbReference>
<proteinExistence type="inferred from homology"/>
<evidence type="ECO:0000256" key="3">
    <source>
        <dbReference type="ARBA" id="ARBA00022525"/>
    </source>
</evidence>
<evidence type="ECO:0000259" key="7">
    <source>
        <dbReference type="SMART" id="SM00835"/>
    </source>
</evidence>
<comment type="subcellular location">
    <subcellularLocation>
        <location evidence="1">Secreted</location>
    </subcellularLocation>
</comment>
<keyword evidence="4" id="KW-0479">Metal-binding</keyword>
<protein>
    <recommendedName>
        <fullName evidence="7">Cupin type-1 domain-containing protein</fullName>
    </recommendedName>
</protein>
<dbReference type="InterPro" id="IPR014710">
    <property type="entry name" value="RmlC-like_jellyroll"/>
</dbReference>
<dbReference type="SMART" id="SM00835">
    <property type="entry name" value="Cupin_1"/>
    <property type="match status" value="1"/>
</dbReference>